<name>A0A382PNN4_9ZZZZ</name>
<gene>
    <name evidence="1" type="ORF">METZ01_LOCUS327102</name>
</gene>
<protein>
    <submittedName>
        <fullName evidence="1">Uncharacterized protein</fullName>
    </submittedName>
</protein>
<organism evidence="1">
    <name type="scientific">marine metagenome</name>
    <dbReference type="NCBI Taxonomy" id="408172"/>
    <lineage>
        <taxon>unclassified sequences</taxon>
        <taxon>metagenomes</taxon>
        <taxon>ecological metagenomes</taxon>
    </lineage>
</organism>
<reference evidence="1" key="1">
    <citation type="submission" date="2018-05" db="EMBL/GenBank/DDBJ databases">
        <authorList>
            <person name="Lanie J.A."/>
            <person name="Ng W.-L."/>
            <person name="Kazmierczak K.M."/>
            <person name="Andrzejewski T.M."/>
            <person name="Davidsen T.M."/>
            <person name="Wayne K.J."/>
            <person name="Tettelin H."/>
            <person name="Glass J.I."/>
            <person name="Rusch D."/>
            <person name="Podicherti R."/>
            <person name="Tsui H.-C.T."/>
            <person name="Winkler M.E."/>
        </authorList>
    </citation>
    <scope>NUCLEOTIDE SEQUENCE</scope>
</reference>
<feature type="non-terminal residue" evidence="1">
    <location>
        <position position="46"/>
    </location>
</feature>
<dbReference type="AlphaFoldDB" id="A0A382PNN4"/>
<sequence length="46" mass="4676">MHLAGTPPQTSPGGILVHFGTTALDATTAPSPITHPGWTMLPVPSN</sequence>
<evidence type="ECO:0000313" key="1">
    <source>
        <dbReference type="EMBL" id="SVC74248.1"/>
    </source>
</evidence>
<dbReference type="EMBL" id="UINC01108271">
    <property type="protein sequence ID" value="SVC74248.1"/>
    <property type="molecule type" value="Genomic_DNA"/>
</dbReference>
<proteinExistence type="predicted"/>
<accession>A0A382PNN4</accession>